<dbReference type="VEuPathDB" id="FungiDB:PV07_07452"/>
<protein>
    <submittedName>
        <fullName evidence="2">Uncharacterized protein</fullName>
    </submittedName>
</protein>
<accession>A0A0D2ARK1</accession>
<feature type="compositionally biased region" description="Acidic residues" evidence="1">
    <location>
        <begin position="1"/>
        <end position="12"/>
    </location>
</feature>
<dbReference type="EMBL" id="KN847043">
    <property type="protein sequence ID" value="KIW27742.1"/>
    <property type="molecule type" value="Genomic_DNA"/>
</dbReference>
<dbReference type="GeneID" id="27346646"/>
<evidence type="ECO:0000313" key="3">
    <source>
        <dbReference type="Proteomes" id="UP000054466"/>
    </source>
</evidence>
<feature type="compositionally biased region" description="Low complexity" evidence="1">
    <location>
        <begin position="13"/>
        <end position="24"/>
    </location>
</feature>
<dbReference type="Proteomes" id="UP000054466">
    <property type="component" value="Unassembled WGS sequence"/>
</dbReference>
<name>A0A0D2ARK1_9EURO</name>
<gene>
    <name evidence="2" type="ORF">PV07_07452</name>
</gene>
<proteinExistence type="predicted"/>
<feature type="region of interest" description="Disordered" evidence="1">
    <location>
        <begin position="1"/>
        <end position="29"/>
    </location>
</feature>
<dbReference type="HOGENOM" id="CLU_1875218_0_0_1"/>
<keyword evidence="3" id="KW-1185">Reference proteome</keyword>
<organism evidence="2 3">
    <name type="scientific">Cladophialophora immunda</name>
    <dbReference type="NCBI Taxonomy" id="569365"/>
    <lineage>
        <taxon>Eukaryota</taxon>
        <taxon>Fungi</taxon>
        <taxon>Dikarya</taxon>
        <taxon>Ascomycota</taxon>
        <taxon>Pezizomycotina</taxon>
        <taxon>Eurotiomycetes</taxon>
        <taxon>Chaetothyriomycetidae</taxon>
        <taxon>Chaetothyriales</taxon>
        <taxon>Herpotrichiellaceae</taxon>
        <taxon>Cladophialophora</taxon>
    </lineage>
</organism>
<evidence type="ECO:0000313" key="2">
    <source>
        <dbReference type="EMBL" id="KIW27742.1"/>
    </source>
</evidence>
<evidence type="ECO:0000256" key="1">
    <source>
        <dbReference type="SAM" id="MobiDB-lite"/>
    </source>
</evidence>
<dbReference type="AlphaFoldDB" id="A0A0D2ARK1"/>
<sequence>MGAGEGVDDDDVGVSPSSPFSPSHDAARRRLPFSFPSGVAPSLRHEIPMMTRQRRPFLHHLKTISTLFFFSPFDTHPPPLRVKQTRKLCRQKRAADFARQAGTQSRNWSIRALKRGLVLRGHTRDLGAFFVSGNEE</sequence>
<dbReference type="RefSeq" id="XP_016247958.1">
    <property type="nucleotide sequence ID" value="XM_016394539.1"/>
</dbReference>
<reference evidence="2 3" key="1">
    <citation type="submission" date="2015-01" db="EMBL/GenBank/DDBJ databases">
        <title>The Genome Sequence of Cladophialophora immunda CBS83496.</title>
        <authorList>
            <consortium name="The Broad Institute Genomics Platform"/>
            <person name="Cuomo C."/>
            <person name="de Hoog S."/>
            <person name="Gorbushina A."/>
            <person name="Stielow B."/>
            <person name="Teixiera M."/>
            <person name="Abouelleil A."/>
            <person name="Chapman S.B."/>
            <person name="Priest M."/>
            <person name="Young S.K."/>
            <person name="Wortman J."/>
            <person name="Nusbaum C."/>
            <person name="Birren B."/>
        </authorList>
    </citation>
    <scope>NUCLEOTIDE SEQUENCE [LARGE SCALE GENOMIC DNA]</scope>
    <source>
        <strain evidence="2 3">CBS 83496</strain>
    </source>
</reference>